<comment type="subcellular location">
    <subcellularLocation>
        <location evidence="2 20">Golgi apparatus membrane</location>
        <topology evidence="2 20">Single-pass type II membrane protein</topology>
    </subcellularLocation>
</comment>
<keyword evidence="9" id="KW-0479">Metal-binding</keyword>
<dbReference type="EC" id="2.4.1.-" evidence="20"/>
<protein>
    <recommendedName>
        <fullName evidence="5 20">Polypeptide N-acetylgalactosaminyltransferase</fullName>
        <ecNumber evidence="20">2.4.1.-</ecNumber>
    </recommendedName>
    <alternativeName>
        <fullName evidence="20">Protein-UDP acetylgalactosaminyltransferase</fullName>
    </alternativeName>
</protein>
<dbReference type="GO" id="GO:0006493">
    <property type="term" value="P:protein O-linked glycosylation"/>
    <property type="evidence" value="ECO:0007669"/>
    <property type="project" value="TreeGrafter"/>
</dbReference>
<feature type="chain" id="PRO_5033013133" description="Polypeptide N-acetylgalactosaminyltransferase" evidence="21">
    <location>
        <begin position="31"/>
        <end position="858"/>
    </location>
</feature>
<evidence type="ECO:0000256" key="8">
    <source>
        <dbReference type="ARBA" id="ARBA00022692"/>
    </source>
</evidence>
<dbReference type="PROSITE" id="PS50231">
    <property type="entry name" value="RICIN_B_LECTIN"/>
    <property type="match status" value="1"/>
</dbReference>
<dbReference type="Pfam" id="PF00535">
    <property type="entry name" value="Glycos_transf_2"/>
    <property type="match status" value="1"/>
</dbReference>
<sequence length="858" mass="97481">MRRNTVTLLKFLVAAVLCIMAIKYFTGGHGGTQDVYVDSKFPHEGGGGAGNKRAMIISDGDMKKIDWHNYKQIAEEKQRTGPGEQGQSVILDAADEKKKADLYKVNGFNAFASDKISLHRSMKDIRHPDCKNKKYWNKLPTASVIVPFHNEHWTTLLRTAWSAVERSPPGLLKEVILVDDFSSKEFLKQKLDDYVSAEFKDFSTIVKVVRAKKREGLIRTRLLGAKAATGDVLIFLDSHCETNVNWLPPLLDPIQEDYKTVVCPFIDVVDYETFAYRAQDEGARGAFDWEFFYKRLPLRPEDLRQPAEPFNSPVMAGGLFAISSKWFLGMGGYDPGLDISMFYFCFSSPVMAGGLFAISSKWFWEMGGYDPGLDISMFYFCFRSPVMADGLFAISSKWFWEMGGYDPGLDISMFYFCFSSPVMAGGLFAISSKWFWEMGGYDPGLDISLFLFLFQFTSNGSSPVMAGGLFAISSKWFWEMGGYDPGLDISMFYFCFSSPVMAGGLFAISSKWFWEMGGYDPGLDISMFYFCFSSPVMAVCLFAISSKWFWEMGGYDPGLDISMFYFCFSSPVMAGGLFAISSKWFWEMGGYDPGLDIWGGEQYELSFKIWQCGGKMIDAPCSRIGHIYRKFAPFANPGVGDFVGRNYKRVAEVWMDEYATYLYNHRPHYKSIDPGDLTEQKAIRQKLKCKPFKWFMKEVAFDLEDYYPAVEPPPFANGEIRNVGANMCIDTRFKGQNERFSIEPCIKDGGNAGGEQNIELTWHKDIRPGRRSVCFDVSQSIKKAPVLLYNCHGMKGNQRFKYNIDTKQIFHPISNQCLDCDPSNKELFMNPCDQSSDTQKWKVEHIEEDKVKHEWGAP</sequence>
<keyword evidence="17 20" id="KW-0464">Manganese</keyword>
<organism evidence="23 24">
    <name type="scientific">Mytilus galloprovincialis</name>
    <name type="common">Mediterranean mussel</name>
    <dbReference type="NCBI Taxonomy" id="29158"/>
    <lineage>
        <taxon>Eukaryota</taxon>
        <taxon>Metazoa</taxon>
        <taxon>Spiralia</taxon>
        <taxon>Lophotrochozoa</taxon>
        <taxon>Mollusca</taxon>
        <taxon>Bivalvia</taxon>
        <taxon>Autobranchia</taxon>
        <taxon>Pteriomorphia</taxon>
        <taxon>Mytilida</taxon>
        <taxon>Mytiloidea</taxon>
        <taxon>Mytilidae</taxon>
        <taxon>Mytilinae</taxon>
        <taxon>Mytilus</taxon>
    </lineage>
</organism>
<dbReference type="InterPro" id="IPR000772">
    <property type="entry name" value="Ricin_B_lectin"/>
</dbReference>
<dbReference type="CDD" id="cd02510">
    <property type="entry name" value="pp-GalNAc-T"/>
    <property type="match status" value="1"/>
</dbReference>
<keyword evidence="8 20" id="KW-0812">Transmembrane</keyword>
<evidence type="ECO:0000256" key="15">
    <source>
        <dbReference type="ARBA" id="ARBA00023157"/>
    </source>
</evidence>
<evidence type="ECO:0000256" key="5">
    <source>
        <dbReference type="ARBA" id="ARBA00012644"/>
    </source>
</evidence>
<comment type="similarity">
    <text evidence="4 20">Belongs to the glycosyltransferase 2 family. GalNAc-T subfamily.</text>
</comment>
<evidence type="ECO:0000256" key="13">
    <source>
        <dbReference type="ARBA" id="ARBA00023034"/>
    </source>
</evidence>
<evidence type="ECO:0000256" key="12">
    <source>
        <dbReference type="ARBA" id="ARBA00022989"/>
    </source>
</evidence>
<dbReference type="PANTHER" id="PTHR11675">
    <property type="entry name" value="N-ACETYLGALACTOSAMINYLTRANSFERASE"/>
    <property type="match status" value="1"/>
</dbReference>
<keyword evidence="21" id="KW-0732">Signal</keyword>
<comment type="cofactor">
    <cofactor evidence="1 20">
        <name>Mn(2+)</name>
        <dbReference type="ChEBI" id="CHEBI:29035"/>
    </cofactor>
</comment>
<feature type="transmembrane region" description="Helical" evidence="20">
    <location>
        <begin position="562"/>
        <end position="580"/>
    </location>
</feature>
<gene>
    <name evidence="23" type="ORF">MGAL_10B044105</name>
</gene>
<evidence type="ECO:0000256" key="10">
    <source>
        <dbReference type="ARBA" id="ARBA00022734"/>
    </source>
</evidence>
<evidence type="ECO:0000256" key="4">
    <source>
        <dbReference type="ARBA" id="ARBA00005680"/>
    </source>
</evidence>
<feature type="domain" description="Ricin B lectin" evidence="22">
    <location>
        <begin position="717"/>
        <end position="844"/>
    </location>
</feature>
<evidence type="ECO:0000256" key="21">
    <source>
        <dbReference type="SAM" id="SignalP"/>
    </source>
</evidence>
<evidence type="ECO:0000256" key="3">
    <source>
        <dbReference type="ARBA" id="ARBA00004922"/>
    </source>
</evidence>
<evidence type="ECO:0000256" key="16">
    <source>
        <dbReference type="ARBA" id="ARBA00023180"/>
    </source>
</evidence>
<evidence type="ECO:0000256" key="6">
    <source>
        <dbReference type="ARBA" id="ARBA00022676"/>
    </source>
</evidence>
<dbReference type="FunFam" id="3.90.550.10:FF:000195">
    <property type="entry name" value="Polypeptide N-acetylgalactosaminyltransferase like 6"/>
    <property type="match status" value="1"/>
</dbReference>
<comment type="pathway">
    <text evidence="3 20">Protein modification; protein glycosylation.</text>
</comment>
<keyword evidence="13 20" id="KW-0333">Golgi apparatus</keyword>
<keyword evidence="6 20" id="KW-0328">Glycosyltransferase</keyword>
<dbReference type="InterPro" id="IPR035992">
    <property type="entry name" value="Ricin_B-like_lectins"/>
</dbReference>
<evidence type="ECO:0000313" key="23">
    <source>
        <dbReference type="EMBL" id="VDI30593.1"/>
    </source>
</evidence>
<dbReference type="CDD" id="cd23439">
    <property type="entry name" value="beta-trefoil_Ricin_GALNT10-like"/>
    <property type="match status" value="1"/>
</dbReference>
<dbReference type="SMART" id="SM00458">
    <property type="entry name" value="RICIN"/>
    <property type="match status" value="1"/>
</dbReference>
<keyword evidence="7 20" id="KW-0808">Transferase</keyword>
<dbReference type="Gene3D" id="3.90.550.10">
    <property type="entry name" value="Spore Coat Polysaccharide Biosynthesis Protein SpsA, Chain A"/>
    <property type="match status" value="8"/>
</dbReference>
<dbReference type="Pfam" id="PF02709">
    <property type="entry name" value="Glyco_transf_7C"/>
    <property type="match status" value="1"/>
</dbReference>
<evidence type="ECO:0000256" key="18">
    <source>
        <dbReference type="ARBA" id="ARBA00050905"/>
    </source>
</evidence>
<evidence type="ECO:0000256" key="19">
    <source>
        <dbReference type="ARBA" id="ARBA00052209"/>
    </source>
</evidence>
<dbReference type="Proteomes" id="UP000596742">
    <property type="component" value="Unassembled WGS sequence"/>
</dbReference>
<accession>A0A8B6E6U1</accession>
<dbReference type="EMBL" id="UYJE01004707">
    <property type="protein sequence ID" value="VDI30593.1"/>
    <property type="molecule type" value="Genomic_DNA"/>
</dbReference>
<keyword evidence="10 20" id="KW-0430">Lectin</keyword>
<dbReference type="InterPro" id="IPR029044">
    <property type="entry name" value="Nucleotide-diphossugar_trans"/>
</dbReference>
<dbReference type="InterPro" id="IPR027791">
    <property type="entry name" value="Galactosyl_T_C"/>
</dbReference>
<keyword evidence="15 20" id="KW-1015">Disulfide bond</keyword>
<dbReference type="GO" id="GO:0046872">
    <property type="term" value="F:metal ion binding"/>
    <property type="evidence" value="ECO:0007669"/>
    <property type="project" value="UniProtKB-KW"/>
</dbReference>
<keyword evidence="12 20" id="KW-1133">Transmembrane helix</keyword>
<evidence type="ECO:0000259" key="22">
    <source>
        <dbReference type="SMART" id="SM00458"/>
    </source>
</evidence>
<dbReference type="Gene3D" id="2.80.10.50">
    <property type="match status" value="1"/>
</dbReference>
<feature type="signal peptide" evidence="21">
    <location>
        <begin position="1"/>
        <end position="30"/>
    </location>
</feature>
<dbReference type="UniPathway" id="UPA00378"/>
<dbReference type="GO" id="GO:0030246">
    <property type="term" value="F:carbohydrate binding"/>
    <property type="evidence" value="ECO:0007669"/>
    <property type="project" value="UniProtKB-KW"/>
</dbReference>
<dbReference type="GO" id="GO:0004653">
    <property type="term" value="F:polypeptide N-acetylgalactosaminyltransferase activity"/>
    <property type="evidence" value="ECO:0007669"/>
    <property type="project" value="UniProtKB-EC"/>
</dbReference>
<dbReference type="Pfam" id="PF00652">
    <property type="entry name" value="Ricin_B_lectin"/>
    <property type="match status" value="1"/>
</dbReference>
<dbReference type="OrthoDB" id="6159198at2759"/>
<evidence type="ECO:0000256" key="20">
    <source>
        <dbReference type="RuleBase" id="RU361242"/>
    </source>
</evidence>
<proteinExistence type="inferred from homology"/>
<evidence type="ECO:0000256" key="1">
    <source>
        <dbReference type="ARBA" id="ARBA00001936"/>
    </source>
</evidence>
<feature type="transmembrane region" description="Helical" evidence="20">
    <location>
        <begin position="412"/>
        <end position="436"/>
    </location>
</feature>
<reference evidence="23" key="1">
    <citation type="submission" date="2018-11" db="EMBL/GenBank/DDBJ databases">
        <authorList>
            <person name="Alioto T."/>
            <person name="Alioto T."/>
        </authorList>
    </citation>
    <scope>NUCLEOTIDE SEQUENCE</scope>
</reference>
<dbReference type="FunFam" id="2.80.10.50:FF:000011">
    <property type="entry name" value="Polypeptide N-acetylgalactosaminyltransferase"/>
    <property type="match status" value="1"/>
</dbReference>
<feature type="transmembrane region" description="Helical" evidence="20">
    <location>
        <begin position="526"/>
        <end position="550"/>
    </location>
</feature>
<evidence type="ECO:0000256" key="17">
    <source>
        <dbReference type="ARBA" id="ARBA00023211"/>
    </source>
</evidence>
<dbReference type="InterPro" id="IPR001173">
    <property type="entry name" value="Glyco_trans_2-like"/>
</dbReference>
<dbReference type="AlphaFoldDB" id="A0A8B6E6U1"/>
<comment type="catalytic activity">
    <reaction evidence="18">
        <text>L-threonyl-[protein] + UDP-N-acetyl-alpha-D-galactosamine = a 3-O-[N-acetyl-alpha-D-galactosaminyl]-L-threonyl-[protein] + UDP + H(+)</text>
        <dbReference type="Rhea" id="RHEA:52424"/>
        <dbReference type="Rhea" id="RHEA-COMP:11060"/>
        <dbReference type="Rhea" id="RHEA-COMP:11689"/>
        <dbReference type="ChEBI" id="CHEBI:15378"/>
        <dbReference type="ChEBI" id="CHEBI:30013"/>
        <dbReference type="ChEBI" id="CHEBI:58223"/>
        <dbReference type="ChEBI" id="CHEBI:67138"/>
        <dbReference type="ChEBI" id="CHEBI:87075"/>
        <dbReference type="EC" id="2.4.1.41"/>
    </reaction>
</comment>
<dbReference type="SUPFAM" id="SSF53448">
    <property type="entry name" value="Nucleotide-diphospho-sugar transferases"/>
    <property type="match status" value="2"/>
</dbReference>
<feature type="transmembrane region" description="Helical" evidence="20">
    <location>
        <begin position="491"/>
        <end position="514"/>
    </location>
</feature>
<evidence type="ECO:0000256" key="2">
    <source>
        <dbReference type="ARBA" id="ARBA00004323"/>
    </source>
</evidence>
<feature type="transmembrane region" description="Helical" evidence="20">
    <location>
        <begin position="448"/>
        <end position="471"/>
    </location>
</feature>
<evidence type="ECO:0000256" key="11">
    <source>
        <dbReference type="ARBA" id="ARBA00022968"/>
    </source>
</evidence>
<keyword evidence="14 20" id="KW-0472">Membrane</keyword>
<feature type="transmembrane region" description="Helical" evidence="20">
    <location>
        <begin position="341"/>
        <end position="364"/>
    </location>
</feature>
<dbReference type="SUPFAM" id="SSF50370">
    <property type="entry name" value="Ricin B-like lectins"/>
    <property type="match status" value="1"/>
</dbReference>
<keyword evidence="11" id="KW-0735">Signal-anchor</keyword>
<evidence type="ECO:0000256" key="14">
    <source>
        <dbReference type="ARBA" id="ARBA00023136"/>
    </source>
</evidence>
<keyword evidence="24" id="KW-1185">Reference proteome</keyword>
<name>A0A8B6E6U1_MYTGA</name>
<dbReference type="PANTHER" id="PTHR11675:SF134">
    <property type="entry name" value="N-ACETYLGALACTOSAMINYLTRANSFERASE 4-RELATED"/>
    <property type="match status" value="1"/>
</dbReference>
<comment type="caution">
    <text evidence="23">The sequence shown here is derived from an EMBL/GenBank/DDBJ whole genome shotgun (WGS) entry which is preliminary data.</text>
</comment>
<comment type="catalytic activity">
    <reaction evidence="19">
        <text>L-seryl-[protein] + UDP-N-acetyl-alpha-D-galactosamine = a 3-O-[N-acetyl-alpha-D-galactosaminyl]-L-seryl-[protein] + UDP + H(+)</text>
        <dbReference type="Rhea" id="RHEA:23956"/>
        <dbReference type="Rhea" id="RHEA-COMP:9863"/>
        <dbReference type="Rhea" id="RHEA-COMP:12788"/>
        <dbReference type="ChEBI" id="CHEBI:15378"/>
        <dbReference type="ChEBI" id="CHEBI:29999"/>
        <dbReference type="ChEBI" id="CHEBI:53604"/>
        <dbReference type="ChEBI" id="CHEBI:58223"/>
        <dbReference type="ChEBI" id="CHEBI:67138"/>
        <dbReference type="EC" id="2.4.1.41"/>
    </reaction>
</comment>
<keyword evidence="16" id="KW-0325">Glycoprotein</keyword>
<dbReference type="GO" id="GO:0000139">
    <property type="term" value="C:Golgi membrane"/>
    <property type="evidence" value="ECO:0007669"/>
    <property type="project" value="UniProtKB-SubCell"/>
</dbReference>
<evidence type="ECO:0000256" key="9">
    <source>
        <dbReference type="ARBA" id="ARBA00022723"/>
    </source>
</evidence>
<evidence type="ECO:0000313" key="24">
    <source>
        <dbReference type="Proteomes" id="UP000596742"/>
    </source>
</evidence>
<comment type="caution">
    <text evidence="20">Lacks conserved residue(s) required for the propagation of feature annotation.</text>
</comment>
<dbReference type="InterPro" id="IPR045885">
    <property type="entry name" value="GalNAc-T"/>
</dbReference>
<evidence type="ECO:0000256" key="7">
    <source>
        <dbReference type="ARBA" id="ARBA00022679"/>
    </source>
</evidence>